<dbReference type="Proteomes" id="UP000554482">
    <property type="component" value="Unassembled WGS sequence"/>
</dbReference>
<dbReference type="OrthoDB" id="5795902at2759"/>
<comment type="caution">
    <text evidence="1">The sequence shown here is derived from an EMBL/GenBank/DDBJ whole genome shotgun (WGS) entry which is preliminary data.</text>
</comment>
<keyword evidence="2" id="KW-1185">Reference proteome</keyword>
<name>A0A7J6W2Y5_THATH</name>
<accession>A0A7J6W2Y5</accession>
<dbReference type="EMBL" id="JABWDY010023453">
    <property type="protein sequence ID" value="KAF5190902.1"/>
    <property type="molecule type" value="Genomic_DNA"/>
</dbReference>
<evidence type="ECO:0000313" key="1">
    <source>
        <dbReference type="EMBL" id="KAF5190902.1"/>
    </source>
</evidence>
<sequence>MLPLWWLTDPVSLHHYPRKEEIPIIIWGFSAESERPKEMNALASHVLHLTSCKDHKAKGWVSEVLNNELERICCKDSRRNYRPLFCLFNRKPLVAVTSDDEILHKHKYQGMHHLLALDSMEFCLDASPNRKLTSQELKSSIFSPCRWDANQVFK</sequence>
<dbReference type="AlphaFoldDB" id="A0A7J6W2Y5"/>
<gene>
    <name evidence="1" type="ORF">FRX31_019512</name>
</gene>
<protein>
    <submittedName>
        <fullName evidence="1">Melibiase family protein</fullName>
    </submittedName>
</protein>
<organism evidence="1 2">
    <name type="scientific">Thalictrum thalictroides</name>
    <name type="common">Rue-anemone</name>
    <name type="synonym">Anemone thalictroides</name>
    <dbReference type="NCBI Taxonomy" id="46969"/>
    <lineage>
        <taxon>Eukaryota</taxon>
        <taxon>Viridiplantae</taxon>
        <taxon>Streptophyta</taxon>
        <taxon>Embryophyta</taxon>
        <taxon>Tracheophyta</taxon>
        <taxon>Spermatophyta</taxon>
        <taxon>Magnoliopsida</taxon>
        <taxon>Ranunculales</taxon>
        <taxon>Ranunculaceae</taxon>
        <taxon>Thalictroideae</taxon>
        <taxon>Thalictrum</taxon>
    </lineage>
</organism>
<proteinExistence type="predicted"/>
<evidence type="ECO:0000313" key="2">
    <source>
        <dbReference type="Proteomes" id="UP000554482"/>
    </source>
</evidence>
<reference evidence="1 2" key="1">
    <citation type="submission" date="2020-06" db="EMBL/GenBank/DDBJ databases">
        <title>Transcriptomic and genomic resources for Thalictrum thalictroides and T. hernandezii: Facilitating candidate gene discovery in an emerging model plant lineage.</title>
        <authorList>
            <person name="Arias T."/>
            <person name="Riano-Pachon D.M."/>
            <person name="Di Stilio V.S."/>
        </authorList>
    </citation>
    <scope>NUCLEOTIDE SEQUENCE [LARGE SCALE GENOMIC DNA]</scope>
    <source>
        <strain evidence="2">cv. WT478/WT964</strain>
        <tissue evidence="1">Leaves</tissue>
    </source>
</reference>